<dbReference type="InterPro" id="IPR027417">
    <property type="entry name" value="P-loop_NTPase"/>
</dbReference>
<evidence type="ECO:0000256" key="1">
    <source>
        <dbReference type="ARBA" id="ARBA00022737"/>
    </source>
</evidence>
<dbReference type="Proteomes" id="UP001446871">
    <property type="component" value="Unassembled WGS sequence"/>
</dbReference>
<keyword evidence="4" id="KW-1185">Reference proteome</keyword>
<protein>
    <recommendedName>
        <fullName evidence="2">Nephrocystin 3-like N-terminal domain-containing protein</fullName>
    </recommendedName>
</protein>
<evidence type="ECO:0000313" key="3">
    <source>
        <dbReference type="EMBL" id="KAK8077108.1"/>
    </source>
</evidence>
<dbReference type="Pfam" id="PF24883">
    <property type="entry name" value="NPHP3_N"/>
    <property type="match status" value="1"/>
</dbReference>
<organism evidence="3 4">
    <name type="scientific">Apiospora saccharicola</name>
    <dbReference type="NCBI Taxonomy" id="335842"/>
    <lineage>
        <taxon>Eukaryota</taxon>
        <taxon>Fungi</taxon>
        <taxon>Dikarya</taxon>
        <taxon>Ascomycota</taxon>
        <taxon>Pezizomycotina</taxon>
        <taxon>Sordariomycetes</taxon>
        <taxon>Xylariomycetidae</taxon>
        <taxon>Amphisphaeriales</taxon>
        <taxon>Apiosporaceae</taxon>
        <taxon>Apiospora</taxon>
    </lineage>
</organism>
<proteinExistence type="predicted"/>
<name>A0ABR1W0V6_9PEZI</name>
<reference evidence="3 4" key="1">
    <citation type="submission" date="2023-01" db="EMBL/GenBank/DDBJ databases">
        <title>Analysis of 21 Apiospora genomes using comparative genomics revels a genus with tremendous synthesis potential of carbohydrate active enzymes and secondary metabolites.</title>
        <authorList>
            <person name="Sorensen T."/>
        </authorList>
    </citation>
    <scope>NUCLEOTIDE SEQUENCE [LARGE SCALE GENOMIC DNA]</scope>
    <source>
        <strain evidence="3 4">CBS 83171</strain>
    </source>
</reference>
<evidence type="ECO:0000313" key="4">
    <source>
        <dbReference type="Proteomes" id="UP001446871"/>
    </source>
</evidence>
<comment type="caution">
    <text evidence="3">The sequence shown here is derived from an EMBL/GenBank/DDBJ whole genome shotgun (WGS) entry which is preliminary data.</text>
</comment>
<dbReference type="PANTHER" id="PTHR10039">
    <property type="entry name" value="AMELOGENIN"/>
    <property type="match status" value="1"/>
</dbReference>
<evidence type="ECO:0000259" key="2">
    <source>
        <dbReference type="Pfam" id="PF24883"/>
    </source>
</evidence>
<gene>
    <name evidence="3" type="ORF">PG996_003278</name>
</gene>
<dbReference type="SUPFAM" id="SSF52540">
    <property type="entry name" value="P-loop containing nucleoside triphosphate hydrolases"/>
    <property type="match status" value="1"/>
</dbReference>
<dbReference type="PANTHER" id="PTHR10039:SF5">
    <property type="entry name" value="NACHT DOMAIN-CONTAINING PROTEIN"/>
    <property type="match status" value="1"/>
</dbReference>
<dbReference type="InterPro" id="IPR056884">
    <property type="entry name" value="NPHP3-like_N"/>
</dbReference>
<accession>A0ABR1W0V6</accession>
<feature type="domain" description="Nephrocystin 3-like N-terminal" evidence="2">
    <location>
        <begin position="259"/>
        <end position="422"/>
    </location>
</feature>
<dbReference type="Gene3D" id="3.40.50.300">
    <property type="entry name" value="P-loop containing nucleotide triphosphate hydrolases"/>
    <property type="match status" value="1"/>
</dbReference>
<sequence>MSGLEPLVVLGLACNILQIVGTGQKTIAFVSNVYKTGSFDDRIKQHATTLATLSSTIGGIHPPVSISQDEHHLIESANKCQVICQDIIKEIEKLEKGIAKKSKVSTATFAMKVFGKKAVGSWKLDDLEKQLQEAKDLVQLSLVDNTYSRVRTMYADLSILPHDLRSFVKKWGDGKRELNDLISMEGIAIKEHVTAAVNQVQDAQKARLLEHKQAERRQKLLRSLKYNGMNERRNDHHLHHPSTLQTIWKDNLDTDLWQPFRDWLYSEDQVFWVSGKPGSGKTTLMKFLVSQRQTLERLRVWNPNVIVVSHFIWLMGPDPMQRNLKGIFCSVLHQVLTAEATIADYVVGAFGAVVLTENPTDWSLEELKEVWLVMMKKSSIPVCLFLDGLDEVDPKDGTDTLLDIIAANFRPFPCVKLCMASRPEPILRTRLEQAKYPSLALHDVNRPDITRYVESTLKYDGNGKGYLQRLLVDKSNGIFLWTHLVLRNVNRALELSQDFDEARRYIDTMPVGLEDLYESMWERMSRDERQVYSKKIALYFRLLITATKQAAFVTLGFDKLATLSVLQLTLAVAPLRLKILKSSNPTEWSDQASIECEMVKSDLINRCAGFVDVIKFSHDSKDNWFGWNFLDETLLLGERKTSVAFVHRSAIDFLADTPKGQEILGQDCTSPSRLELDVLESQLASLLLEPIPCSPTLPPILLKDIQSPRARRKIGPKIYSFIFIHAIYAKWRLKMKQDTANLLQACEWLSLGPGEIPEDLKPQQSHSDFFCIATRYGHVEYTRLAIQNNRVPESNITGILVELFRHDTILTSPTILNLAHLLLDTGVNIRERYFLQAPHTLLYLNHVGRLVSPFEFLLQSLFRLIGERVKEEAEGKRLATIVPWFYVEVIDLISIMIRAGAETDGNVLIKLVIIDGNFPAVDGWADDLTHGCDDLPGGRVWVDVPTKEIIRLIANCLLLDSRLRSSDKASDVRNSCKSLSMLFQGAQHFLHPEVVGIGEGETSNHPETDLAFEGKQLARLANDIFHLASFEESTRFEHEAVDIFRERERSDYGDNNRRAAWIESGHGMGSFWKELAAV</sequence>
<keyword evidence="1" id="KW-0677">Repeat</keyword>
<dbReference type="EMBL" id="JAQQWM010000002">
    <property type="protein sequence ID" value="KAK8077108.1"/>
    <property type="molecule type" value="Genomic_DNA"/>
</dbReference>